<dbReference type="EMBL" id="WLYX01000001">
    <property type="protein sequence ID" value="MTD33542.1"/>
    <property type="molecule type" value="Genomic_DNA"/>
</dbReference>
<dbReference type="AlphaFoldDB" id="A0A844GCR0"/>
<evidence type="ECO:0000313" key="1">
    <source>
        <dbReference type="EMBL" id="MTD33542.1"/>
    </source>
</evidence>
<accession>A0A844GCR0</accession>
<dbReference type="RefSeq" id="WP_230370578.1">
    <property type="nucleotide sequence ID" value="NZ_WLYX01000001.1"/>
</dbReference>
<proteinExistence type="predicted"/>
<dbReference type="Proteomes" id="UP000446658">
    <property type="component" value="Unassembled WGS sequence"/>
</dbReference>
<comment type="caution">
    <text evidence="1">The sequence shown here is derived from an EMBL/GenBank/DDBJ whole genome shotgun (WGS) entry which is preliminary data.</text>
</comment>
<name>A0A844GCR0_9NEIS</name>
<gene>
    <name evidence="1" type="ORF">GKE73_12295</name>
</gene>
<reference evidence="1 2" key="1">
    <citation type="submission" date="2019-11" db="EMBL/GenBank/DDBJ databases">
        <title>Draft genome sequence of Paludibacterium sp. dN18-1.</title>
        <authorList>
            <person name="Im W.-T."/>
        </authorList>
    </citation>
    <scope>NUCLEOTIDE SEQUENCE [LARGE SCALE GENOMIC DNA]</scope>
    <source>
        <strain evidence="2">dN 18-1</strain>
    </source>
</reference>
<sequence>MAEGISCEAAPQDQYAQLVCSDARLKALNSEVNKLYGDLLASKPVDAENIKAFYQHQYPSDKAWVKCGSNVFCTEGALLGLKEMLTGEHAFVGKYAVTGKADILPVSATASTV</sequence>
<keyword evidence="2" id="KW-1185">Reference proteome</keyword>
<organism evidence="1 2">
    <name type="scientific">Paludibacterium denitrificans</name>
    <dbReference type="NCBI Taxonomy" id="2675226"/>
    <lineage>
        <taxon>Bacteria</taxon>
        <taxon>Pseudomonadati</taxon>
        <taxon>Pseudomonadota</taxon>
        <taxon>Betaproteobacteria</taxon>
        <taxon>Neisseriales</taxon>
        <taxon>Chromobacteriaceae</taxon>
        <taxon>Paludibacterium</taxon>
    </lineage>
</organism>
<evidence type="ECO:0000313" key="2">
    <source>
        <dbReference type="Proteomes" id="UP000446658"/>
    </source>
</evidence>
<protein>
    <submittedName>
        <fullName evidence="1">Uncharacterized protein</fullName>
    </submittedName>
</protein>